<evidence type="ECO:0000256" key="5">
    <source>
        <dbReference type="ARBA" id="ARBA00038035"/>
    </source>
</evidence>
<protein>
    <recommendedName>
        <fullName evidence="6">mitogen-activated protein kinase kinase</fullName>
        <ecNumber evidence="6">2.7.12.2</ecNumber>
    </recommendedName>
</protein>
<dbReference type="PANTHER" id="PTHR48013:SF9">
    <property type="entry name" value="DUAL SPECIFICITY MITOGEN-ACTIVATED PROTEIN KINASE KINASE 5"/>
    <property type="match status" value="1"/>
</dbReference>
<dbReference type="OrthoDB" id="1668230at2759"/>
<evidence type="ECO:0000313" key="11">
    <source>
        <dbReference type="EMBL" id="PPQ96410.1"/>
    </source>
</evidence>
<evidence type="ECO:0000256" key="6">
    <source>
        <dbReference type="ARBA" id="ARBA00038999"/>
    </source>
</evidence>
<evidence type="ECO:0000256" key="7">
    <source>
        <dbReference type="ARBA" id="ARBA00049014"/>
    </source>
</evidence>
<proteinExistence type="inferred from homology"/>
<dbReference type="SMART" id="SM00220">
    <property type="entry name" value="S_TKc"/>
    <property type="match status" value="1"/>
</dbReference>
<comment type="catalytic activity">
    <reaction evidence="9">
        <text>L-tyrosyl-[protein] + ATP = O-phospho-L-tyrosyl-[protein] + ADP + H(+)</text>
        <dbReference type="Rhea" id="RHEA:10596"/>
        <dbReference type="Rhea" id="RHEA-COMP:10136"/>
        <dbReference type="Rhea" id="RHEA-COMP:20101"/>
        <dbReference type="ChEBI" id="CHEBI:15378"/>
        <dbReference type="ChEBI" id="CHEBI:30616"/>
        <dbReference type="ChEBI" id="CHEBI:46858"/>
        <dbReference type="ChEBI" id="CHEBI:61978"/>
        <dbReference type="ChEBI" id="CHEBI:456216"/>
        <dbReference type="EC" id="2.7.12.2"/>
    </reaction>
</comment>
<comment type="catalytic activity">
    <reaction evidence="8">
        <text>L-threonyl-[protein] + ATP = O-phospho-L-threonyl-[protein] + ADP + H(+)</text>
        <dbReference type="Rhea" id="RHEA:46608"/>
        <dbReference type="Rhea" id="RHEA-COMP:11060"/>
        <dbReference type="Rhea" id="RHEA-COMP:11605"/>
        <dbReference type="ChEBI" id="CHEBI:15378"/>
        <dbReference type="ChEBI" id="CHEBI:30013"/>
        <dbReference type="ChEBI" id="CHEBI:30616"/>
        <dbReference type="ChEBI" id="CHEBI:61977"/>
        <dbReference type="ChEBI" id="CHEBI:456216"/>
        <dbReference type="EC" id="2.7.12.2"/>
    </reaction>
</comment>
<evidence type="ECO:0000256" key="4">
    <source>
        <dbReference type="ARBA" id="ARBA00022840"/>
    </source>
</evidence>
<dbReference type="PROSITE" id="PS50011">
    <property type="entry name" value="PROTEIN_KINASE_DOM"/>
    <property type="match status" value="1"/>
</dbReference>
<sequence length="394" mass="43140">MESRLPDAMKERIGKIFSARLALFVVDKRCLHPAVIKESFKAPYGSWEMDKNHEEIQTAIATRRYFKFTSLCVVGVIDEKYVYKVFPDFNPPSPSEPTPDDDSTILRNYALQRFQHETLMTTLAGDCAVPALGRILDSAGDVCGFLMPLEKSITTQPVAFEVPTVSPEFSLSARKAIIDQLVSLVDELHKKDVVHGDINPSNLLLCSDGKLRLCDFQASSPVGVLNPQAFTMEYLSPSRAHFQHSGDSPPQSFADDLYATGISIWAIYTGCAPFADVPAEPEEMLEDVIAAGVRPDLSKIDDEDIRSLVISYLDRGCGEDSLVGGYIRQPQDTCIMTDVEFQNCRVLPRHTGSHVVHAASCNAHTASDSGCANLYKAAGLAKLAGSQPSCSQCQ</sequence>
<evidence type="ECO:0000313" key="12">
    <source>
        <dbReference type="Proteomes" id="UP000284706"/>
    </source>
</evidence>
<keyword evidence="3" id="KW-0418">Kinase</keyword>
<evidence type="ECO:0000256" key="3">
    <source>
        <dbReference type="ARBA" id="ARBA00022777"/>
    </source>
</evidence>
<keyword evidence="12" id="KW-1185">Reference proteome</keyword>
<feature type="domain" description="Protein kinase" evidence="10">
    <location>
        <begin position="1"/>
        <end position="335"/>
    </location>
</feature>
<gene>
    <name evidence="11" type="ORF">CVT26_005089</name>
</gene>
<dbReference type="GO" id="GO:0005524">
    <property type="term" value="F:ATP binding"/>
    <property type="evidence" value="ECO:0007669"/>
    <property type="project" value="UniProtKB-KW"/>
</dbReference>
<dbReference type="STRING" id="231916.A0A409Y068"/>
<dbReference type="GO" id="GO:0004708">
    <property type="term" value="F:MAP kinase kinase activity"/>
    <property type="evidence" value="ECO:0007669"/>
    <property type="project" value="UniProtKB-EC"/>
</dbReference>
<evidence type="ECO:0000256" key="9">
    <source>
        <dbReference type="ARBA" id="ARBA00051693"/>
    </source>
</evidence>
<organism evidence="11 12">
    <name type="scientific">Gymnopilus dilepis</name>
    <dbReference type="NCBI Taxonomy" id="231916"/>
    <lineage>
        <taxon>Eukaryota</taxon>
        <taxon>Fungi</taxon>
        <taxon>Dikarya</taxon>
        <taxon>Basidiomycota</taxon>
        <taxon>Agaricomycotina</taxon>
        <taxon>Agaricomycetes</taxon>
        <taxon>Agaricomycetidae</taxon>
        <taxon>Agaricales</taxon>
        <taxon>Agaricineae</taxon>
        <taxon>Hymenogastraceae</taxon>
        <taxon>Gymnopilus</taxon>
    </lineage>
</organism>
<comment type="caution">
    <text evidence="11">The sequence shown here is derived from an EMBL/GenBank/DDBJ whole genome shotgun (WGS) entry which is preliminary data.</text>
</comment>
<dbReference type="InterPro" id="IPR000719">
    <property type="entry name" value="Prot_kinase_dom"/>
</dbReference>
<dbReference type="EC" id="2.7.12.2" evidence="6"/>
<evidence type="ECO:0000259" key="10">
    <source>
        <dbReference type="PROSITE" id="PS50011"/>
    </source>
</evidence>
<keyword evidence="1" id="KW-0808">Transferase</keyword>
<dbReference type="InterPro" id="IPR011009">
    <property type="entry name" value="Kinase-like_dom_sf"/>
</dbReference>
<dbReference type="InParanoid" id="A0A409Y068"/>
<name>A0A409Y068_9AGAR</name>
<reference evidence="11 12" key="1">
    <citation type="journal article" date="2018" name="Evol. Lett.">
        <title>Horizontal gene cluster transfer increased hallucinogenic mushroom diversity.</title>
        <authorList>
            <person name="Reynolds H.T."/>
            <person name="Vijayakumar V."/>
            <person name="Gluck-Thaler E."/>
            <person name="Korotkin H.B."/>
            <person name="Matheny P.B."/>
            <person name="Slot J.C."/>
        </authorList>
    </citation>
    <scope>NUCLEOTIDE SEQUENCE [LARGE SCALE GENOMIC DNA]</scope>
    <source>
        <strain evidence="11 12">SRW20</strain>
    </source>
</reference>
<dbReference type="SUPFAM" id="SSF56112">
    <property type="entry name" value="Protein kinase-like (PK-like)"/>
    <property type="match status" value="1"/>
</dbReference>
<comment type="similarity">
    <text evidence="5">Belongs to the protein kinase superfamily. STE Ser/Thr protein kinase family. MAP kinase kinase subfamily.</text>
</comment>
<dbReference type="EMBL" id="NHYE01001374">
    <property type="protein sequence ID" value="PPQ96410.1"/>
    <property type="molecule type" value="Genomic_DNA"/>
</dbReference>
<dbReference type="PANTHER" id="PTHR48013">
    <property type="entry name" value="DUAL SPECIFICITY MITOGEN-ACTIVATED PROTEIN KINASE KINASE 5-RELATED"/>
    <property type="match status" value="1"/>
</dbReference>
<dbReference type="Pfam" id="PF00069">
    <property type="entry name" value="Pkinase"/>
    <property type="match status" value="1"/>
</dbReference>
<comment type="catalytic activity">
    <reaction evidence="7">
        <text>L-seryl-[protein] + ATP = O-phospho-L-seryl-[protein] + ADP + H(+)</text>
        <dbReference type="Rhea" id="RHEA:17989"/>
        <dbReference type="Rhea" id="RHEA-COMP:9863"/>
        <dbReference type="Rhea" id="RHEA-COMP:11604"/>
        <dbReference type="ChEBI" id="CHEBI:15378"/>
        <dbReference type="ChEBI" id="CHEBI:29999"/>
        <dbReference type="ChEBI" id="CHEBI:30616"/>
        <dbReference type="ChEBI" id="CHEBI:83421"/>
        <dbReference type="ChEBI" id="CHEBI:456216"/>
        <dbReference type="EC" id="2.7.12.2"/>
    </reaction>
</comment>
<dbReference type="Proteomes" id="UP000284706">
    <property type="component" value="Unassembled WGS sequence"/>
</dbReference>
<evidence type="ECO:0000256" key="1">
    <source>
        <dbReference type="ARBA" id="ARBA00022679"/>
    </source>
</evidence>
<evidence type="ECO:0000256" key="8">
    <source>
        <dbReference type="ARBA" id="ARBA00049299"/>
    </source>
</evidence>
<keyword evidence="2" id="KW-0547">Nucleotide-binding</keyword>
<dbReference type="AlphaFoldDB" id="A0A409Y068"/>
<evidence type="ECO:0000256" key="2">
    <source>
        <dbReference type="ARBA" id="ARBA00022741"/>
    </source>
</evidence>
<dbReference type="Gene3D" id="1.10.510.10">
    <property type="entry name" value="Transferase(Phosphotransferase) domain 1"/>
    <property type="match status" value="1"/>
</dbReference>
<accession>A0A409Y068</accession>
<keyword evidence="4" id="KW-0067">ATP-binding</keyword>